<proteinExistence type="predicted"/>
<reference evidence="1" key="1">
    <citation type="submission" date="2014-11" db="EMBL/GenBank/DDBJ databases">
        <authorList>
            <person name="Amaro Gonzalez C."/>
        </authorList>
    </citation>
    <scope>NUCLEOTIDE SEQUENCE</scope>
</reference>
<reference evidence="1" key="2">
    <citation type="journal article" date="2015" name="Fish Shellfish Immunol.">
        <title>Early steps in the European eel (Anguilla anguilla)-Vibrio vulnificus interaction in the gills: Role of the RtxA13 toxin.</title>
        <authorList>
            <person name="Callol A."/>
            <person name="Pajuelo D."/>
            <person name="Ebbesson L."/>
            <person name="Teles M."/>
            <person name="MacKenzie S."/>
            <person name="Amaro C."/>
        </authorList>
    </citation>
    <scope>NUCLEOTIDE SEQUENCE</scope>
</reference>
<name>A0A0E9VQD0_ANGAN</name>
<sequence>MQIFVHSSVQEGCDQTAVSAVCFQV</sequence>
<protein>
    <submittedName>
        <fullName evidence="1">Uncharacterized protein</fullName>
    </submittedName>
</protein>
<organism evidence="1">
    <name type="scientific">Anguilla anguilla</name>
    <name type="common">European freshwater eel</name>
    <name type="synonym">Muraena anguilla</name>
    <dbReference type="NCBI Taxonomy" id="7936"/>
    <lineage>
        <taxon>Eukaryota</taxon>
        <taxon>Metazoa</taxon>
        <taxon>Chordata</taxon>
        <taxon>Craniata</taxon>
        <taxon>Vertebrata</taxon>
        <taxon>Euteleostomi</taxon>
        <taxon>Actinopterygii</taxon>
        <taxon>Neopterygii</taxon>
        <taxon>Teleostei</taxon>
        <taxon>Anguilliformes</taxon>
        <taxon>Anguillidae</taxon>
        <taxon>Anguilla</taxon>
    </lineage>
</organism>
<evidence type="ECO:0000313" key="1">
    <source>
        <dbReference type="EMBL" id="JAH79605.1"/>
    </source>
</evidence>
<dbReference type="EMBL" id="GBXM01028972">
    <property type="protein sequence ID" value="JAH79605.1"/>
    <property type="molecule type" value="Transcribed_RNA"/>
</dbReference>
<accession>A0A0E9VQD0</accession>
<dbReference type="AlphaFoldDB" id="A0A0E9VQD0"/>